<protein>
    <submittedName>
        <fullName evidence="2">Uncharacterized protein</fullName>
    </submittedName>
</protein>
<evidence type="ECO:0000256" key="1">
    <source>
        <dbReference type="SAM" id="MobiDB-lite"/>
    </source>
</evidence>
<gene>
    <name evidence="2" type="ORF">INT45_007418</name>
</gene>
<sequence length="190" mass="18333">MIRSTLPVASTTTLTSTVLINRPTVNSARIPSSSSSPRTPTPESGSSRMQVDCPSSLVSPYTHSTAVLATGTPGTSSAISVANATALPAGVAVCGGASVDFGADGNSGVGGIHSGTSVAPNNGSASGVDGGVRSGGDSFIRSGASVAPNVGPVSGVGGYVCVGGGGAVGGCKGGGEKNDGDYDVKMEWEW</sequence>
<dbReference type="EMBL" id="JAEPRB010000622">
    <property type="protein sequence ID" value="KAG2214219.1"/>
    <property type="molecule type" value="Genomic_DNA"/>
</dbReference>
<evidence type="ECO:0000313" key="2">
    <source>
        <dbReference type="EMBL" id="KAG2214219.1"/>
    </source>
</evidence>
<proteinExistence type="predicted"/>
<feature type="compositionally biased region" description="Low complexity" evidence="1">
    <location>
        <begin position="31"/>
        <end position="48"/>
    </location>
</feature>
<name>A0A8H7RNI5_9FUNG</name>
<dbReference type="Proteomes" id="UP000646827">
    <property type="component" value="Unassembled WGS sequence"/>
</dbReference>
<dbReference type="AlphaFoldDB" id="A0A8H7RNI5"/>
<evidence type="ECO:0000313" key="3">
    <source>
        <dbReference type="Proteomes" id="UP000646827"/>
    </source>
</evidence>
<reference evidence="2 3" key="1">
    <citation type="submission" date="2020-12" db="EMBL/GenBank/DDBJ databases">
        <title>Metabolic potential, ecology and presence of endohyphal bacteria is reflected in genomic diversity of Mucoromycotina.</title>
        <authorList>
            <person name="Muszewska A."/>
            <person name="Okrasinska A."/>
            <person name="Steczkiewicz K."/>
            <person name="Drgas O."/>
            <person name="Orlowska M."/>
            <person name="Perlinska-Lenart U."/>
            <person name="Aleksandrzak-Piekarczyk T."/>
            <person name="Szatraj K."/>
            <person name="Zielenkiewicz U."/>
            <person name="Pilsyk S."/>
            <person name="Malc E."/>
            <person name="Mieczkowski P."/>
            <person name="Kruszewska J.S."/>
            <person name="Biernat P."/>
            <person name="Pawlowska J."/>
        </authorList>
    </citation>
    <scope>NUCLEOTIDE SEQUENCE [LARGE SCALE GENOMIC DNA]</scope>
    <source>
        <strain evidence="2 3">CBS 142.35</strain>
    </source>
</reference>
<accession>A0A8H7RNI5</accession>
<feature type="region of interest" description="Disordered" evidence="1">
    <location>
        <begin position="25"/>
        <end position="56"/>
    </location>
</feature>
<organism evidence="2 3">
    <name type="scientific">Circinella minor</name>
    <dbReference type="NCBI Taxonomy" id="1195481"/>
    <lineage>
        <taxon>Eukaryota</taxon>
        <taxon>Fungi</taxon>
        <taxon>Fungi incertae sedis</taxon>
        <taxon>Mucoromycota</taxon>
        <taxon>Mucoromycotina</taxon>
        <taxon>Mucoromycetes</taxon>
        <taxon>Mucorales</taxon>
        <taxon>Lichtheimiaceae</taxon>
        <taxon>Circinella</taxon>
    </lineage>
</organism>
<keyword evidence="3" id="KW-1185">Reference proteome</keyword>
<comment type="caution">
    <text evidence="2">The sequence shown here is derived from an EMBL/GenBank/DDBJ whole genome shotgun (WGS) entry which is preliminary data.</text>
</comment>